<feature type="compositionally biased region" description="Low complexity" evidence="1">
    <location>
        <begin position="73"/>
        <end position="83"/>
    </location>
</feature>
<organism evidence="2 3">
    <name type="scientific">Staphylococcus coagulans</name>
    <dbReference type="NCBI Taxonomy" id="74706"/>
    <lineage>
        <taxon>Bacteria</taxon>
        <taxon>Bacillati</taxon>
        <taxon>Bacillota</taxon>
        <taxon>Bacilli</taxon>
        <taxon>Bacillales</taxon>
        <taxon>Staphylococcaceae</taxon>
        <taxon>Staphylococcus</taxon>
    </lineage>
</organism>
<comment type="caution">
    <text evidence="2">The sequence shown here is derived from an EMBL/GenBank/DDBJ whole genome shotgun (WGS) entry which is preliminary data.</text>
</comment>
<dbReference type="RefSeq" id="WP_182280262.1">
    <property type="nucleotide sequence ID" value="NZ_JABTCN010000001.1"/>
</dbReference>
<gene>
    <name evidence="2" type="ORF">HR081_00100</name>
</gene>
<feature type="region of interest" description="Disordered" evidence="1">
    <location>
        <begin position="23"/>
        <end position="85"/>
    </location>
</feature>
<evidence type="ECO:0008006" key="4">
    <source>
        <dbReference type="Google" id="ProtNLM"/>
    </source>
</evidence>
<sequence length="198" mass="23331">MSIGVIIFIISVVVSIISAVNDKSHEKRQNRKPPQQKHIKPENTNQKSFLDKVQEKLEEFEKEFSEPEHVPQQEKQYQPSQQPVPKMQVEPIKPKVSEQKKQEDTSKQLKELLQSQMDEIDAQLNKERLKQFERMERKAKEIIQDEYLSNRTKRMKLQQLTERREPASVLKGDLTFSENEVVNGLIWSEVLTKPKQLK</sequence>
<reference evidence="2 3" key="1">
    <citation type="journal article" date="2020" name="Access Microbiol">
        <title>Isolation and genome sequencing of Staphylococcus schleiferi subspecies coagulans from Antarctic seals.</title>
        <authorList>
            <person name="Foster G."/>
            <person name="Robb A."/>
            <person name="Paterson G.K."/>
        </authorList>
    </citation>
    <scope>NUCLEOTIDE SEQUENCE [LARGE SCALE GENOMIC DNA]</scope>
    <source>
        <strain evidence="2 3">M615/02/4</strain>
    </source>
</reference>
<name>A0A9X0PCT8_9STAP</name>
<evidence type="ECO:0000313" key="3">
    <source>
        <dbReference type="Proteomes" id="UP000524893"/>
    </source>
</evidence>
<dbReference type="AlphaFoldDB" id="A0A9X0PCT8"/>
<evidence type="ECO:0000313" key="2">
    <source>
        <dbReference type="EMBL" id="MBA8775321.1"/>
    </source>
</evidence>
<evidence type="ECO:0000256" key="1">
    <source>
        <dbReference type="SAM" id="MobiDB-lite"/>
    </source>
</evidence>
<feature type="compositionally biased region" description="Basic residues" evidence="1">
    <location>
        <begin position="28"/>
        <end position="38"/>
    </location>
</feature>
<accession>A0A9X0PCT8</accession>
<feature type="compositionally biased region" description="Basic and acidic residues" evidence="1">
    <location>
        <begin position="49"/>
        <end position="72"/>
    </location>
</feature>
<proteinExistence type="predicted"/>
<protein>
    <recommendedName>
        <fullName evidence="4">Staphylococcal protein</fullName>
    </recommendedName>
</protein>
<dbReference type="EMBL" id="JABTCN010000001">
    <property type="protein sequence ID" value="MBA8775321.1"/>
    <property type="molecule type" value="Genomic_DNA"/>
</dbReference>
<dbReference type="Proteomes" id="UP000524893">
    <property type="component" value="Unassembled WGS sequence"/>
</dbReference>